<organism evidence="2 3">
    <name type="scientific">Flavobacterium rhamnosiphilum</name>
    <dbReference type="NCBI Taxonomy" id="2541724"/>
    <lineage>
        <taxon>Bacteria</taxon>
        <taxon>Pseudomonadati</taxon>
        <taxon>Bacteroidota</taxon>
        <taxon>Flavobacteriia</taxon>
        <taxon>Flavobacteriales</taxon>
        <taxon>Flavobacteriaceae</taxon>
        <taxon>Flavobacterium</taxon>
    </lineage>
</organism>
<keyword evidence="1" id="KW-0812">Transmembrane</keyword>
<proteinExistence type="predicted"/>
<reference evidence="2 3" key="1">
    <citation type="submission" date="2019-03" db="EMBL/GenBank/DDBJ databases">
        <title>Novel species of Flavobacterium.</title>
        <authorList>
            <person name="Liu Q."/>
            <person name="Xin Y.-H."/>
        </authorList>
    </citation>
    <scope>NUCLEOTIDE SEQUENCE [LARGE SCALE GENOMIC DNA]</scope>
    <source>
        <strain evidence="2 3">LB3P52</strain>
    </source>
</reference>
<keyword evidence="1" id="KW-0472">Membrane</keyword>
<dbReference type="AlphaFoldDB" id="A0A4R5FAT1"/>
<keyword evidence="1" id="KW-1133">Transmembrane helix</keyword>
<keyword evidence="3" id="KW-1185">Reference proteome</keyword>
<feature type="transmembrane region" description="Helical" evidence="1">
    <location>
        <begin position="47"/>
        <end position="64"/>
    </location>
</feature>
<sequence length="65" mass="7369">MKNINKTADDLFSTTISMVRQPIESFFNWLIEKTNIQKASKVKSSKGLLIHIFGKIATALINLIF</sequence>
<evidence type="ECO:0000256" key="1">
    <source>
        <dbReference type="SAM" id="Phobius"/>
    </source>
</evidence>
<evidence type="ECO:0000313" key="2">
    <source>
        <dbReference type="EMBL" id="TDE45611.1"/>
    </source>
</evidence>
<gene>
    <name evidence="2" type="ORF">E0I26_06325</name>
</gene>
<dbReference type="EMBL" id="SMLG01000003">
    <property type="protein sequence ID" value="TDE45611.1"/>
    <property type="molecule type" value="Genomic_DNA"/>
</dbReference>
<dbReference type="Proteomes" id="UP000294814">
    <property type="component" value="Unassembled WGS sequence"/>
</dbReference>
<evidence type="ECO:0000313" key="3">
    <source>
        <dbReference type="Proteomes" id="UP000294814"/>
    </source>
</evidence>
<accession>A0A4R5FAT1</accession>
<protein>
    <submittedName>
        <fullName evidence="2">Transposase</fullName>
    </submittedName>
</protein>
<comment type="caution">
    <text evidence="2">The sequence shown here is derived from an EMBL/GenBank/DDBJ whole genome shotgun (WGS) entry which is preliminary data.</text>
</comment>
<name>A0A4R5FAT1_9FLAO</name>
<dbReference type="OrthoDB" id="1024829at2"/>